<accession>A0AAN9BFJ6</accession>
<sequence length="254" mass="27925">MKLTTAMDVAGRMISFLLAILLHKGECQVTLSSLSKISAVDDFIFADDVLFDVTTRSGLQCALRCVAIADCASFTYHRTAAVTSCRGYTTMMTPSSPKMSATGARSYSFVGPRCPVSEGFTHHAPTGMCYRITTLKVTTFDQGRPVCPAQGTHLITLDTERKVNALLHGGVFQIDTPYLIGVECLPDSGSTKCTYPAGFKWTRTGQRVATTEYFIDQHYVANCVLTFVQNDTFQWVQMPCDHTVYPLPLICELV</sequence>
<proteinExistence type="predicted"/>
<name>A0AAN9BFJ6_9CAEN</name>
<dbReference type="AlphaFoldDB" id="A0AAN9BFJ6"/>
<dbReference type="Proteomes" id="UP001374579">
    <property type="component" value="Unassembled WGS sequence"/>
</dbReference>
<evidence type="ECO:0000256" key="1">
    <source>
        <dbReference type="SAM" id="SignalP"/>
    </source>
</evidence>
<organism evidence="2 3">
    <name type="scientific">Littorina saxatilis</name>
    <dbReference type="NCBI Taxonomy" id="31220"/>
    <lineage>
        <taxon>Eukaryota</taxon>
        <taxon>Metazoa</taxon>
        <taxon>Spiralia</taxon>
        <taxon>Lophotrochozoa</taxon>
        <taxon>Mollusca</taxon>
        <taxon>Gastropoda</taxon>
        <taxon>Caenogastropoda</taxon>
        <taxon>Littorinimorpha</taxon>
        <taxon>Littorinoidea</taxon>
        <taxon>Littorinidae</taxon>
        <taxon>Littorina</taxon>
    </lineage>
</organism>
<dbReference type="InterPro" id="IPR016187">
    <property type="entry name" value="CTDL_fold"/>
</dbReference>
<protein>
    <recommendedName>
        <fullName evidence="4">C-type lectin</fullName>
    </recommendedName>
</protein>
<dbReference type="EMBL" id="JBAMIC010000008">
    <property type="protein sequence ID" value="KAK7103824.1"/>
    <property type="molecule type" value="Genomic_DNA"/>
</dbReference>
<evidence type="ECO:0000313" key="2">
    <source>
        <dbReference type="EMBL" id="KAK7103824.1"/>
    </source>
</evidence>
<dbReference type="SUPFAM" id="SSF56436">
    <property type="entry name" value="C-type lectin-like"/>
    <property type="match status" value="1"/>
</dbReference>
<reference evidence="2 3" key="1">
    <citation type="submission" date="2024-02" db="EMBL/GenBank/DDBJ databases">
        <title>Chromosome-scale genome assembly of the rough periwinkle Littorina saxatilis.</title>
        <authorList>
            <person name="De Jode A."/>
            <person name="Faria R."/>
            <person name="Formenti G."/>
            <person name="Sims Y."/>
            <person name="Smith T.P."/>
            <person name="Tracey A."/>
            <person name="Wood J.M.D."/>
            <person name="Zagrodzka Z.B."/>
            <person name="Johannesson K."/>
            <person name="Butlin R.K."/>
            <person name="Leder E.H."/>
        </authorList>
    </citation>
    <scope>NUCLEOTIDE SEQUENCE [LARGE SCALE GENOMIC DNA]</scope>
    <source>
        <strain evidence="2">Snail1</strain>
        <tissue evidence="2">Muscle</tissue>
    </source>
</reference>
<evidence type="ECO:0008006" key="4">
    <source>
        <dbReference type="Google" id="ProtNLM"/>
    </source>
</evidence>
<comment type="caution">
    <text evidence="2">The sequence shown here is derived from an EMBL/GenBank/DDBJ whole genome shotgun (WGS) entry which is preliminary data.</text>
</comment>
<keyword evidence="3" id="KW-1185">Reference proteome</keyword>
<dbReference type="InterPro" id="IPR016186">
    <property type="entry name" value="C-type_lectin-like/link_sf"/>
</dbReference>
<evidence type="ECO:0000313" key="3">
    <source>
        <dbReference type="Proteomes" id="UP001374579"/>
    </source>
</evidence>
<gene>
    <name evidence="2" type="ORF">V1264_018647</name>
</gene>
<dbReference type="Gene3D" id="3.10.100.10">
    <property type="entry name" value="Mannose-Binding Protein A, subunit A"/>
    <property type="match status" value="1"/>
</dbReference>
<feature type="chain" id="PRO_5042881276" description="C-type lectin" evidence="1">
    <location>
        <begin position="28"/>
        <end position="254"/>
    </location>
</feature>
<dbReference type="CDD" id="cd00037">
    <property type="entry name" value="CLECT"/>
    <property type="match status" value="1"/>
</dbReference>
<keyword evidence="1" id="KW-0732">Signal</keyword>
<feature type="signal peptide" evidence="1">
    <location>
        <begin position="1"/>
        <end position="27"/>
    </location>
</feature>